<dbReference type="Proteomes" id="UP000775213">
    <property type="component" value="Unassembled WGS sequence"/>
</dbReference>
<evidence type="ECO:0000313" key="2">
    <source>
        <dbReference type="EMBL" id="KAH0449444.1"/>
    </source>
</evidence>
<comment type="caution">
    <text evidence="2">The sequence shown here is derived from an EMBL/GenBank/DDBJ whole genome shotgun (WGS) entry which is preliminary data.</text>
</comment>
<protein>
    <recommendedName>
        <fullName evidence="1">UspA domain-containing protein</fullName>
    </recommendedName>
</protein>
<sequence length="268" mass="30582">MTYPSQHSRRALDLSRLKPTAQITLAKLYFAKYLKGCKKGSMDQVRVRRESSQLESDPFNKRGLEEQEPWMESQRVVVVVEEADAARIALEWAVRNFIRSADSLTLLHVYPATKSRVKQRRLRLRGFQLALSFKDLCNGIAEAKVEIIVMEGDKGAAVVSFVSKIGASTLIVGLHDQSFLYNYGVELLCTSRMNHCLFFFRRSIPNLGTRTINCRILAIKQHSSTHYGLVNTEFSQIEITGLRMPQAKKCFLIFLSPLGRILKRSRRN</sequence>
<accession>A0AAV7FKG6</accession>
<dbReference type="PANTHER" id="PTHR47848">
    <property type="entry name" value="ADENINE NUCLEOTIDE ALPHA HYDROLASES-LIKE SUPERFAMILY PROTEIN"/>
    <property type="match status" value="1"/>
</dbReference>
<reference evidence="2 3" key="1">
    <citation type="journal article" date="2021" name="Hortic Res">
        <title>Chromosome-scale assembly of the Dendrobium chrysotoxum genome enhances the understanding of orchid evolution.</title>
        <authorList>
            <person name="Zhang Y."/>
            <person name="Zhang G.Q."/>
            <person name="Zhang D."/>
            <person name="Liu X.D."/>
            <person name="Xu X.Y."/>
            <person name="Sun W.H."/>
            <person name="Yu X."/>
            <person name="Zhu X."/>
            <person name="Wang Z.W."/>
            <person name="Zhao X."/>
            <person name="Zhong W.Y."/>
            <person name="Chen H."/>
            <person name="Yin W.L."/>
            <person name="Huang T."/>
            <person name="Niu S.C."/>
            <person name="Liu Z.J."/>
        </authorList>
    </citation>
    <scope>NUCLEOTIDE SEQUENCE [LARGE SCALE GENOMIC DNA]</scope>
    <source>
        <strain evidence="2">Lindl</strain>
    </source>
</reference>
<dbReference type="SUPFAM" id="SSF52402">
    <property type="entry name" value="Adenine nucleotide alpha hydrolases-like"/>
    <property type="match status" value="1"/>
</dbReference>
<organism evidence="2 3">
    <name type="scientific">Dendrobium chrysotoxum</name>
    <name type="common">Orchid</name>
    <dbReference type="NCBI Taxonomy" id="161865"/>
    <lineage>
        <taxon>Eukaryota</taxon>
        <taxon>Viridiplantae</taxon>
        <taxon>Streptophyta</taxon>
        <taxon>Embryophyta</taxon>
        <taxon>Tracheophyta</taxon>
        <taxon>Spermatophyta</taxon>
        <taxon>Magnoliopsida</taxon>
        <taxon>Liliopsida</taxon>
        <taxon>Asparagales</taxon>
        <taxon>Orchidaceae</taxon>
        <taxon>Epidendroideae</taxon>
        <taxon>Malaxideae</taxon>
        <taxon>Dendrobiinae</taxon>
        <taxon>Dendrobium</taxon>
    </lineage>
</organism>
<evidence type="ECO:0000259" key="1">
    <source>
        <dbReference type="Pfam" id="PF00582"/>
    </source>
</evidence>
<dbReference type="Pfam" id="PF00582">
    <property type="entry name" value="Usp"/>
    <property type="match status" value="1"/>
</dbReference>
<proteinExistence type="predicted"/>
<feature type="domain" description="UspA" evidence="1">
    <location>
        <begin position="74"/>
        <end position="180"/>
    </location>
</feature>
<evidence type="ECO:0000313" key="3">
    <source>
        <dbReference type="Proteomes" id="UP000775213"/>
    </source>
</evidence>
<dbReference type="InterPro" id="IPR006016">
    <property type="entry name" value="UspA"/>
</dbReference>
<gene>
    <name evidence="2" type="ORF">IEQ34_020136</name>
</gene>
<dbReference type="AlphaFoldDB" id="A0AAV7FKG6"/>
<keyword evidence="3" id="KW-1185">Reference proteome</keyword>
<dbReference type="Gene3D" id="3.40.50.620">
    <property type="entry name" value="HUPs"/>
    <property type="match status" value="1"/>
</dbReference>
<dbReference type="EMBL" id="JAGFBR010000018">
    <property type="protein sequence ID" value="KAH0449444.1"/>
    <property type="molecule type" value="Genomic_DNA"/>
</dbReference>
<dbReference type="PANTHER" id="PTHR47848:SF1">
    <property type="entry name" value="ADENINE NUCLEOTIDE ALPHA HYDROLASES-LIKE SUPERFAMILY PROTEIN"/>
    <property type="match status" value="1"/>
</dbReference>
<name>A0AAV7FKG6_DENCH</name>
<dbReference type="InterPro" id="IPR014729">
    <property type="entry name" value="Rossmann-like_a/b/a_fold"/>
</dbReference>